<proteinExistence type="predicted"/>
<dbReference type="AlphaFoldDB" id="A0A6J7AFZ2"/>
<dbReference type="NCBIfam" id="TIGR02823">
    <property type="entry name" value="oxido_YhdH"/>
    <property type="match status" value="1"/>
</dbReference>
<dbReference type="PANTHER" id="PTHR43677">
    <property type="entry name" value="SHORT-CHAIN DEHYDROGENASE/REDUCTASE"/>
    <property type="match status" value="1"/>
</dbReference>
<dbReference type="EMBL" id="CAFBLT010000004">
    <property type="protein sequence ID" value="CAB4883991.1"/>
    <property type="molecule type" value="Genomic_DNA"/>
</dbReference>
<dbReference type="GO" id="GO:0043957">
    <property type="term" value="F:acryloyl-CoA reductase (NADPH) activity"/>
    <property type="evidence" value="ECO:0007669"/>
    <property type="project" value="TreeGrafter"/>
</dbReference>
<dbReference type="SUPFAM" id="SSF51735">
    <property type="entry name" value="NAD(P)-binding Rossmann-fold domains"/>
    <property type="match status" value="1"/>
</dbReference>
<sequence>MRAVVVTQNEDSPSVALQEFDQTSLEGEVLIAVAWSTINFKDAMVTQARNRVARRSPLIGGVDLAGRVVSDSTGSLNVGDEVIVHGHGLGVANHGGFAEFARVPAEWVVPLPDGLSLRESMIAGTAGFTAMASFIRLTSLGITPSSGPILVTGASGGVGSTAVALLGHAGFDVVASTGKSDESAYLLSLGAREVIGREDIDDAPQKTFGTERWAGAIDCVGGATLHSILRSLRYGGVVAASGLTGGSQLETTVYPFIVRGVSLLGIDAVEMPSDQRRAIWETFSVAMPKDILDSIVDLEIGLREVPSQLERVAHGAVRGRILIDATKDEV</sequence>
<reference evidence="2" key="1">
    <citation type="submission" date="2020-05" db="EMBL/GenBank/DDBJ databases">
        <authorList>
            <person name="Chiriac C."/>
            <person name="Salcher M."/>
            <person name="Ghai R."/>
            <person name="Kavagutti S V."/>
        </authorList>
    </citation>
    <scope>NUCLEOTIDE SEQUENCE</scope>
</reference>
<dbReference type="InterPro" id="IPR013154">
    <property type="entry name" value="ADH-like_N"/>
</dbReference>
<evidence type="ECO:0000313" key="2">
    <source>
        <dbReference type="EMBL" id="CAB4831727.1"/>
    </source>
</evidence>
<dbReference type="Pfam" id="PF08240">
    <property type="entry name" value="ADH_N"/>
    <property type="match status" value="1"/>
</dbReference>
<dbReference type="InterPro" id="IPR020843">
    <property type="entry name" value="ER"/>
</dbReference>
<dbReference type="InterPro" id="IPR051397">
    <property type="entry name" value="Zn-ADH-like_protein"/>
</dbReference>
<dbReference type="Gene3D" id="3.90.180.10">
    <property type="entry name" value="Medium-chain alcohol dehydrogenases, catalytic domain"/>
    <property type="match status" value="1"/>
</dbReference>
<evidence type="ECO:0000313" key="3">
    <source>
        <dbReference type="EMBL" id="CAB4883991.1"/>
    </source>
</evidence>
<dbReference type="InterPro" id="IPR013149">
    <property type="entry name" value="ADH-like_C"/>
</dbReference>
<dbReference type="InterPro" id="IPR036291">
    <property type="entry name" value="NAD(P)-bd_dom_sf"/>
</dbReference>
<dbReference type="SUPFAM" id="SSF50129">
    <property type="entry name" value="GroES-like"/>
    <property type="match status" value="1"/>
</dbReference>
<dbReference type="InterPro" id="IPR014188">
    <property type="entry name" value="Acrylyl-CoA_reductase_AcuI"/>
</dbReference>
<dbReference type="EMBL" id="CAFABE010000064">
    <property type="protein sequence ID" value="CAB4831727.1"/>
    <property type="molecule type" value="Genomic_DNA"/>
</dbReference>
<dbReference type="Gene3D" id="3.40.50.720">
    <property type="entry name" value="NAD(P)-binding Rossmann-like Domain"/>
    <property type="match status" value="1"/>
</dbReference>
<organism evidence="2">
    <name type="scientific">freshwater metagenome</name>
    <dbReference type="NCBI Taxonomy" id="449393"/>
    <lineage>
        <taxon>unclassified sequences</taxon>
        <taxon>metagenomes</taxon>
        <taxon>ecological metagenomes</taxon>
    </lineage>
</organism>
<dbReference type="EMBL" id="CAFBPM010000043">
    <property type="protein sequence ID" value="CAB5033387.1"/>
    <property type="molecule type" value="Genomic_DNA"/>
</dbReference>
<dbReference type="Pfam" id="PF00107">
    <property type="entry name" value="ADH_zinc_N"/>
    <property type="match status" value="1"/>
</dbReference>
<dbReference type="InterPro" id="IPR011032">
    <property type="entry name" value="GroES-like_sf"/>
</dbReference>
<evidence type="ECO:0000313" key="4">
    <source>
        <dbReference type="EMBL" id="CAB5033387.1"/>
    </source>
</evidence>
<feature type="domain" description="Enoyl reductase (ER)" evidence="1">
    <location>
        <begin position="10"/>
        <end position="323"/>
    </location>
</feature>
<dbReference type="SMART" id="SM00829">
    <property type="entry name" value="PKS_ER"/>
    <property type="match status" value="1"/>
</dbReference>
<gene>
    <name evidence="2" type="ORF">UFOPK3164_01256</name>
    <name evidence="3" type="ORF">UFOPK3427_01825</name>
    <name evidence="4" type="ORF">UFOPK4112_01923</name>
</gene>
<protein>
    <submittedName>
        <fullName evidence="2">Unannotated protein</fullName>
    </submittedName>
</protein>
<evidence type="ECO:0000259" key="1">
    <source>
        <dbReference type="SMART" id="SM00829"/>
    </source>
</evidence>
<name>A0A6J7AFZ2_9ZZZZ</name>
<dbReference type="PANTHER" id="PTHR43677:SF1">
    <property type="entry name" value="ACRYLYL-COA REDUCTASE ACUI-RELATED"/>
    <property type="match status" value="1"/>
</dbReference>
<accession>A0A6J7AFZ2</accession>